<dbReference type="InterPro" id="IPR028098">
    <property type="entry name" value="Glyco_trans_4-like_N"/>
</dbReference>
<evidence type="ECO:0000259" key="4">
    <source>
        <dbReference type="Pfam" id="PF13439"/>
    </source>
</evidence>
<accession>A0A381T3N7</accession>
<dbReference type="AlphaFoldDB" id="A0A381T3N7"/>
<evidence type="ECO:0000256" key="2">
    <source>
        <dbReference type="ARBA" id="ARBA00022679"/>
    </source>
</evidence>
<feature type="domain" description="Glycosyltransferase subfamily 4-like N-terminal" evidence="4">
    <location>
        <begin position="123"/>
        <end position="230"/>
    </location>
</feature>
<proteinExistence type="predicted"/>
<protein>
    <recommendedName>
        <fullName evidence="6">Glycosyl transferase family 1 domain-containing protein</fullName>
    </recommendedName>
</protein>
<evidence type="ECO:0000256" key="1">
    <source>
        <dbReference type="ARBA" id="ARBA00022676"/>
    </source>
</evidence>
<organism evidence="5">
    <name type="scientific">marine metagenome</name>
    <dbReference type="NCBI Taxonomy" id="408172"/>
    <lineage>
        <taxon>unclassified sequences</taxon>
        <taxon>metagenomes</taxon>
        <taxon>ecological metagenomes</taxon>
    </lineage>
</organism>
<dbReference type="PANTHER" id="PTHR12526:SF640">
    <property type="entry name" value="COLANIC ACID BIOSYNTHESIS GLYCOSYLTRANSFERASE WCAL-RELATED"/>
    <property type="match status" value="1"/>
</dbReference>
<dbReference type="EMBL" id="UINC01003919">
    <property type="protein sequence ID" value="SVA10334.1"/>
    <property type="molecule type" value="Genomic_DNA"/>
</dbReference>
<dbReference type="SUPFAM" id="SSF53756">
    <property type="entry name" value="UDP-Glycosyltransferase/glycogen phosphorylase"/>
    <property type="match status" value="1"/>
</dbReference>
<dbReference type="CDD" id="cd03801">
    <property type="entry name" value="GT4_PimA-like"/>
    <property type="match status" value="1"/>
</dbReference>
<dbReference type="Pfam" id="PF13439">
    <property type="entry name" value="Glyco_transf_4"/>
    <property type="match status" value="1"/>
</dbReference>
<keyword evidence="2" id="KW-0808">Transferase</keyword>
<evidence type="ECO:0008006" key="6">
    <source>
        <dbReference type="Google" id="ProtNLM"/>
    </source>
</evidence>
<evidence type="ECO:0000313" key="5">
    <source>
        <dbReference type="EMBL" id="SVA10334.1"/>
    </source>
</evidence>
<reference evidence="5" key="1">
    <citation type="submission" date="2018-05" db="EMBL/GenBank/DDBJ databases">
        <authorList>
            <person name="Lanie J.A."/>
            <person name="Ng W.-L."/>
            <person name="Kazmierczak K.M."/>
            <person name="Andrzejewski T.M."/>
            <person name="Davidsen T.M."/>
            <person name="Wayne K.J."/>
            <person name="Tettelin H."/>
            <person name="Glass J.I."/>
            <person name="Rusch D."/>
            <person name="Podicherti R."/>
            <person name="Tsui H.-C.T."/>
            <person name="Winkler M.E."/>
        </authorList>
    </citation>
    <scope>NUCLEOTIDE SEQUENCE</scope>
</reference>
<dbReference type="Gene3D" id="3.40.50.2000">
    <property type="entry name" value="Glycogen Phosphorylase B"/>
    <property type="match status" value="2"/>
</dbReference>
<dbReference type="Pfam" id="PF00534">
    <property type="entry name" value="Glycos_transf_1"/>
    <property type="match status" value="1"/>
</dbReference>
<evidence type="ECO:0000259" key="3">
    <source>
        <dbReference type="Pfam" id="PF00534"/>
    </source>
</evidence>
<dbReference type="PANTHER" id="PTHR12526">
    <property type="entry name" value="GLYCOSYLTRANSFERASE"/>
    <property type="match status" value="1"/>
</dbReference>
<dbReference type="GO" id="GO:0016757">
    <property type="term" value="F:glycosyltransferase activity"/>
    <property type="evidence" value="ECO:0007669"/>
    <property type="project" value="UniProtKB-KW"/>
</dbReference>
<name>A0A381T3N7_9ZZZZ</name>
<sequence>VKITYITAGAGGMYCGSCIRDNALATALSARGHDVTLLPLYTPTRTDEENVSQQRVFFGGISVYLEQNVSLFRKTPWLLDRLWESPWLLRAVMGRGIETSPNQLGALAVSVLEGSHGHQRKELDKLVHWLKDQPRPDVLDISNSLLIAIAGPLKDALGCPINCTLQGENVFIEGLLEPYRSRAKELIKSHLSHVDSFVAVSDYYAAYMTQYLGIPGAKMQVVPLGVNTGRFVPTGSSGGEAPFTLGYLGRIAPEKGLHLLVHAYRNLRERGALEGCRIELAGYLDQEHLPYWQSIEREVETWGLAEEIHYRGELDLDAKTSFLQALDLFVAPVVYDDPKGISLIESMACGVPVVAPRRGSFTELLERTGGGVLLKSGSAEVLEQVLCDLIGDRDRLIALGRSASEGVRDRYSTDHMTTRALDVYERLVR</sequence>
<feature type="non-terminal residue" evidence="5">
    <location>
        <position position="1"/>
    </location>
</feature>
<gene>
    <name evidence="5" type="ORF">METZ01_LOCUS63188</name>
</gene>
<feature type="domain" description="Glycosyl transferase family 1" evidence="3">
    <location>
        <begin position="242"/>
        <end position="396"/>
    </location>
</feature>
<keyword evidence="1" id="KW-0328">Glycosyltransferase</keyword>
<dbReference type="InterPro" id="IPR001296">
    <property type="entry name" value="Glyco_trans_1"/>
</dbReference>